<dbReference type="EMBL" id="UOET01000199">
    <property type="protein sequence ID" value="VAW28141.1"/>
    <property type="molecule type" value="Genomic_DNA"/>
</dbReference>
<protein>
    <submittedName>
        <fullName evidence="1">Uncharacterized protein</fullName>
    </submittedName>
</protein>
<dbReference type="AlphaFoldDB" id="A0A3B0UAW7"/>
<reference evidence="1" key="1">
    <citation type="submission" date="2018-06" db="EMBL/GenBank/DDBJ databases">
        <authorList>
            <person name="Zhirakovskaya E."/>
        </authorList>
    </citation>
    <scope>NUCLEOTIDE SEQUENCE</scope>
</reference>
<evidence type="ECO:0000313" key="1">
    <source>
        <dbReference type="EMBL" id="VAW28141.1"/>
    </source>
</evidence>
<gene>
    <name evidence="1" type="ORF">MNBD_BACTEROID07-988</name>
</gene>
<sequence>MYNRYMGDLSYYNNLNDRFIPYYNNNIKEALSALQQMARLTKGFHQNKLSEKINKGFYAQLKLMEGTLK</sequence>
<accession>A0A3B0UAW7</accession>
<name>A0A3B0UAW7_9ZZZZ</name>
<proteinExistence type="predicted"/>
<organism evidence="1">
    <name type="scientific">hydrothermal vent metagenome</name>
    <dbReference type="NCBI Taxonomy" id="652676"/>
    <lineage>
        <taxon>unclassified sequences</taxon>
        <taxon>metagenomes</taxon>
        <taxon>ecological metagenomes</taxon>
    </lineage>
</organism>